<dbReference type="InterPro" id="IPR009875">
    <property type="entry name" value="PilZ_domain"/>
</dbReference>
<evidence type="ECO:0000256" key="2">
    <source>
        <dbReference type="ARBA" id="ARBA00022741"/>
    </source>
</evidence>
<evidence type="ECO:0008006" key="8">
    <source>
        <dbReference type="Google" id="ProtNLM"/>
    </source>
</evidence>
<accession>A0A495ACH6</accession>
<dbReference type="Gene3D" id="2.30.110.10">
    <property type="entry name" value="Electron Transport, Fmn-binding Protein, Chain A"/>
    <property type="match status" value="1"/>
</dbReference>
<keyword evidence="7" id="KW-1185">Reference proteome</keyword>
<sequence length="223" mass="25929">MRIRVKIGTLIHIEYEDNQSSEVRKYRCKIIEKNNQGLIIDYPINVNTNKTSFLPIGSTILVTYVSKDKAVYQFRSIILERVNMKIPALLIKLPEKKKIKRIQRREFVRVESAIDVAIHSLTKKFVPFTTVTEDISGGGLSFIIPERDILTIGEYIQVFIVLPMNNIDSYYISVEAKVVFIKSLKSNINITSVKFTKITKIDQQLIIRYCFEKQRQARQKELQ</sequence>
<dbReference type="Pfam" id="PF12945">
    <property type="entry name" value="PilZNR"/>
    <property type="match status" value="1"/>
</dbReference>
<dbReference type="GO" id="GO:0035438">
    <property type="term" value="F:cyclic-di-GMP binding"/>
    <property type="evidence" value="ECO:0007669"/>
    <property type="project" value="InterPro"/>
</dbReference>
<organism evidence="6 7">
    <name type="scientific">Oceanobacillus halophilus</name>
    <dbReference type="NCBI Taxonomy" id="930130"/>
    <lineage>
        <taxon>Bacteria</taxon>
        <taxon>Bacillati</taxon>
        <taxon>Bacillota</taxon>
        <taxon>Bacilli</taxon>
        <taxon>Bacillales</taxon>
        <taxon>Bacillaceae</taxon>
        <taxon>Oceanobacillus</taxon>
    </lineage>
</organism>
<dbReference type="Proteomes" id="UP000269301">
    <property type="component" value="Unassembled WGS sequence"/>
</dbReference>
<feature type="domain" description="PilZ" evidence="4">
    <location>
        <begin position="103"/>
        <end position="212"/>
    </location>
</feature>
<evidence type="ECO:0000313" key="7">
    <source>
        <dbReference type="Proteomes" id="UP000269301"/>
    </source>
</evidence>
<evidence type="ECO:0000256" key="3">
    <source>
        <dbReference type="ARBA" id="ARBA00023143"/>
    </source>
</evidence>
<feature type="domain" description="Type III secretion system flagellar brake protein YcgR PilZN" evidence="5">
    <location>
        <begin position="6"/>
        <end position="94"/>
    </location>
</feature>
<dbReference type="InterPro" id="IPR012349">
    <property type="entry name" value="Split_barrel_FMN-bd"/>
</dbReference>
<evidence type="ECO:0000259" key="5">
    <source>
        <dbReference type="Pfam" id="PF12945"/>
    </source>
</evidence>
<dbReference type="Pfam" id="PF07238">
    <property type="entry name" value="PilZ"/>
    <property type="match status" value="1"/>
</dbReference>
<dbReference type="Gene3D" id="2.40.10.220">
    <property type="entry name" value="predicted glycosyltransferase like domains"/>
    <property type="match status" value="1"/>
</dbReference>
<keyword evidence="1" id="KW-0973">c-di-GMP</keyword>
<evidence type="ECO:0000256" key="1">
    <source>
        <dbReference type="ARBA" id="ARBA00022636"/>
    </source>
</evidence>
<proteinExistence type="predicted"/>
<dbReference type="InterPro" id="IPR009926">
    <property type="entry name" value="T3SS_YcgR_PilZN"/>
</dbReference>
<dbReference type="AlphaFoldDB" id="A0A495ACH6"/>
<protein>
    <recommendedName>
        <fullName evidence="8">Pilus assembly protein PilZ</fullName>
    </recommendedName>
</protein>
<gene>
    <name evidence="6" type="ORF">D8M06_02420</name>
</gene>
<keyword evidence="2" id="KW-0547">Nucleotide-binding</keyword>
<reference evidence="6 7" key="1">
    <citation type="journal article" date="2016" name="Int. J. Syst. Evol. Microbiol.">
        <title>Oceanobacillus halophilus sp. nov., a novel moderately halophilic bacterium from a hypersaline lake.</title>
        <authorList>
            <person name="Amoozegar M.A."/>
            <person name="Bagheri M."/>
            <person name="Makhdoumi A."/>
            <person name="Nikou M.M."/>
            <person name="Fazeli S.A.S."/>
            <person name="Schumann P."/>
            <person name="Sproer C."/>
            <person name="Sanchez-Porro C."/>
            <person name="Ventosa A."/>
        </authorList>
    </citation>
    <scope>NUCLEOTIDE SEQUENCE [LARGE SCALE GENOMIC DNA]</scope>
    <source>
        <strain evidence="6 7">DSM 23996</strain>
    </source>
</reference>
<dbReference type="EMBL" id="RBZP01000001">
    <property type="protein sequence ID" value="RKQ37679.1"/>
    <property type="molecule type" value="Genomic_DNA"/>
</dbReference>
<name>A0A495ACH6_9BACI</name>
<comment type="caution">
    <text evidence="6">The sequence shown here is derived from an EMBL/GenBank/DDBJ whole genome shotgun (WGS) entry which is preliminary data.</text>
</comment>
<dbReference type="SUPFAM" id="SSF141371">
    <property type="entry name" value="PilZ domain-like"/>
    <property type="match status" value="1"/>
</dbReference>
<evidence type="ECO:0000259" key="4">
    <source>
        <dbReference type="Pfam" id="PF07238"/>
    </source>
</evidence>
<keyword evidence="3" id="KW-0975">Bacterial flagellum</keyword>
<evidence type="ECO:0000313" key="6">
    <source>
        <dbReference type="EMBL" id="RKQ37679.1"/>
    </source>
</evidence>